<evidence type="ECO:0000256" key="1">
    <source>
        <dbReference type="SAM" id="MobiDB-lite"/>
    </source>
</evidence>
<evidence type="ECO:0000313" key="2">
    <source>
        <dbReference type="EMBL" id="OCT16559.1"/>
    </source>
</evidence>
<proteinExistence type="predicted"/>
<dbReference type="AlphaFoldDB" id="A0A1C1A7P7"/>
<name>A0A1C1A7P7_9BACL</name>
<feature type="region of interest" description="Disordered" evidence="1">
    <location>
        <begin position="46"/>
        <end position="65"/>
    </location>
</feature>
<dbReference type="Proteomes" id="UP000093309">
    <property type="component" value="Unassembled WGS sequence"/>
</dbReference>
<comment type="caution">
    <text evidence="2">The sequence shown here is derived from an EMBL/GenBank/DDBJ whole genome shotgun (WGS) entry which is preliminary data.</text>
</comment>
<organism evidence="2 3">
    <name type="scientific">Paenibacillus pectinilyticus</name>
    <dbReference type="NCBI Taxonomy" id="512399"/>
    <lineage>
        <taxon>Bacteria</taxon>
        <taxon>Bacillati</taxon>
        <taxon>Bacillota</taxon>
        <taxon>Bacilli</taxon>
        <taxon>Bacillales</taxon>
        <taxon>Paenibacillaceae</taxon>
        <taxon>Paenibacillus</taxon>
    </lineage>
</organism>
<dbReference type="EMBL" id="LYPC01000010">
    <property type="protein sequence ID" value="OCT16559.1"/>
    <property type="molecule type" value="Genomic_DNA"/>
</dbReference>
<keyword evidence="3" id="KW-1185">Reference proteome</keyword>
<accession>A0A1C1A7P7</accession>
<reference evidence="3" key="1">
    <citation type="submission" date="2016-05" db="EMBL/GenBank/DDBJ databases">
        <title>Paenibacillus oryzae. sp. nov., isolated from the rice root.</title>
        <authorList>
            <person name="Zhang J."/>
            <person name="Zhang X."/>
        </authorList>
    </citation>
    <scope>NUCLEOTIDE SEQUENCE [LARGE SCALE GENOMIC DNA]</scope>
    <source>
        <strain evidence="3">KCTC13222</strain>
    </source>
</reference>
<gene>
    <name evidence="2" type="ORF">A8709_07725</name>
</gene>
<sequence length="65" mass="7186">MYSIHFHIQMLDKQPKPPTAAHKSNVVTSPVYTALSPTTSIFQHPHLISPIDKPEYDPAQGPAAH</sequence>
<protein>
    <submittedName>
        <fullName evidence="2">Uncharacterized protein</fullName>
    </submittedName>
</protein>
<evidence type="ECO:0000313" key="3">
    <source>
        <dbReference type="Proteomes" id="UP000093309"/>
    </source>
</evidence>